<reference evidence="2" key="1">
    <citation type="submission" date="2020-10" db="EMBL/GenBank/DDBJ databases">
        <authorList>
            <person name="Gilroy R."/>
        </authorList>
    </citation>
    <scope>NUCLEOTIDE SEQUENCE</scope>
    <source>
        <strain evidence="2">CHK188-20938</strain>
    </source>
</reference>
<dbReference type="NCBIfam" id="TIGR00199">
    <property type="entry name" value="PncC_domain"/>
    <property type="match status" value="1"/>
</dbReference>
<gene>
    <name evidence="2" type="ORF">IAB71_02120</name>
</gene>
<protein>
    <submittedName>
        <fullName evidence="2">CinA family protein</fullName>
    </submittedName>
</protein>
<evidence type="ECO:0000313" key="3">
    <source>
        <dbReference type="Proteomes" id="UP000824169"/>
    </source>
</evidence>
<dbReference type="Proteomes" id="UP000824169">
    <property type="component" value="Unassembled WGS sequence"/>
</dbReference>
<reference evidence="2" key="2">
    <citation type="journal article" date="2021" name="PeerJ">
        <title>Extensive microbial diversity within the chicken gut microbiome revealed by metagenomics and culture.</title>
        <authorList>
            <person name="Gilroy R."/>
            <person name="Ravi A."/>
            <person name="Getino M."/>
            <person name="Pursley I."/>
            <person name="Horton D.L."/>
            <person name="Alikhan N.F."/>
            <person name="Baker D."/>
            <person name="Gharbi K."/>
            <person name="Hall N."/>
            <person name="Watson M."/>
            <person name="Adriaenssens E.M."/>
            <person name="Foster-Nyarko E."/>
            <person name="Jarju S."/>
            <person name="Secka A."/>
            <person name="Antonio M."/>
            <person name="Oren A."/>
            <person name="Chaudhuri R.R."/>
            <person name="La Ragione R."/>
            <person name="Hildebrand F."/>
            <person name="Pallen M.J."/>
        </authorList>
    </citation>
    <scope>NUCLEOTIDE SEQUENCE</scope>
    <source>
        <strain evidence="2">CHK188-20938</strain>
    </source>
</reference>
<accession>A0A9D1P281</accession>
<proteinExistence type="predicted"/>
<dbReference type="InterPro" id="IPR008136">
    <property type="entry name" value="CinA_C"/>
</dbReference>
<dbReference type="InterPro" id="IPR036653">
    <property type="entry name" value="CinA-like_C"/>
</dbReference>
<dbReference type="AlphaFoldDB" id="A0A9D1P281"/>
<organism evidence="2 3">
    <name type="scientific">Candidatus Scatomonas pullistercoris</name>
    <dbReference type="NCBI Taxonomy" id="2840920"/>
    <lineage>
        <taxon>Bacteria</taxon>
        <taxon>Bacillati</taxon>
        <taxon>Bacillota</taxon>
        <taxon>Clostridia</taxon>
        <taxon>Lachnospirales</taxon>
        <taxon>Lachnospiraceae</taxon>
        <taxon>Lachnospiraceae incertae sedis</taxon>
        <taxon>Candidatus Scatomonas</taxon>
    </lineage>
</organism>
<evidence type="ECO:0000313" key="2">
    <source>
        <dbReference type="EMBL" id="HIV24575.1"/>
    </source>
</evidence>
<dbReference type="Pfam" id="PF02464">
    <property type="entry name" value="CinA"/>
    <property type="match status" value="1"/>
</dbReference>
<name>A0A9D1P281_9FIRM</name>
<dbReference type="SUPFAM" id="SSF142433">
    <property type="entry name" value="CinA-like"/>
    <property type="match status" value="1"/>
</dbReference>
<comment type="caution">
    <text evidence="2">The sequence shown here is derived from an EMBL/GenBank/DDBJ whole genome shotgun (WGS) entry which is preliminary data.</text>
</comment>
<sequence length="171" mass="18337">MEEKFTGYFEAGELETELWRQLKKRGWTITTVESCTGGAVAARIVNVAGASDILRQAYVTYCDEAKNRLAGVRWETLEKYSAVSRETAGEMALGGAAAAEADVALSVTGLAGPGGGTEEKPVGLVYIGCAIHGQVRVRELHLQGSRGRIREQAAEAALSLALEMLLSQHFH</sequence>
<dbReference type="Gene3D" id="3.90.950.20">
    <property type="entry name" value="CinA-like"/>
    <property type="match status" value="1"/>
</dbReference>
<dbReference type="EMBL" id="DVOO01000008">
    <property type="protein sequence ID" value="HIV24575.1"/>
    <property type="molecule type" value="Genomic_DNA"/>
</dbReference>
<evidence type="ECO:0000259" key="1">
    <source>
        <dbReference type="Pfam" id="PF02464"/>
    </source>
</evidence>
<feature type="domain" description="CinA C-terminal" evidence="1">
    <location>
        <begin position="13"/>
        <end position="164"/>
    </location>
</feature>